<proteinExistence type="inferred from homology"/>
<evidence type="ECO:0000313" key="16">
    <source>
        <dbReference type="EMBL" id="MCS0607801.1"/>
    </source>
</evidence>
<dbReference type="Pfam" id="PF00593">
    <property type="entry name" value="TonB_dep_Rec_b-barrel"/>
    <property type="match status" value="1"/>
</dbReference>
<evidence type="ECO:0000256" key="5">
    <source>
        <dbReference type="ARBA" id="ARBA00022692"/>
    </source>
</evidence>
<keyword evidence="17" id="KW-1185">Reference proteome</keyword>
<dbReference type="Gene3D" id="2.40.170.20">
    <property type="entry name" value="TonB-dependent receptor, beta-barrel domain"/>
    <property type="match status" value="1"/>
</dbReference>
<feature type="domain" description="TonB-dependent receptor plug" evidence="15">
    <location>
        <begin position="42"/>
        <end position="136"/>
    </location>
</feature>
<evidence type="ECO:0000256" key="4">
    <source>
        <dbReference type="ARBA" id="ARBA00022452"/>
    </source>
</evidence>
<evidence type="ECO:0000259" key="15">
    <source>
        <dbReference type="Pfam" id="PF07715"/>
    </source>
</evidence>
<gene>
    <name evidence="16" type="ORF">NX773_06450</name>
</gene>
<name>A0ABT2BH92_9BURK</name>
<dbReference type="InterPro" id="IPR000531">
    <property type="entry name" value="Beta-barrel_TonB"/>
</dbReference>
<evidence type="ECO:0000256" key="10">
    <source>
        <dbReference type="ARBA" id="ARBA00023237"/>
    </source>
</evidence>
<dbReference type="InterPro" id="IPR037066">
    <property type="entry name" value="Plug_dom_sf"/>
</dbReference>
<reference evidence="16 17" key="1">
    <citation type="submission" date="2022-08" db="EMBL/GenBank/DDBJ databases">
        <title>Reclassification of Massilia species as members of the genera Telluria, Duganella, Pseudoduganella, Mokoshia gen. nov. and Zemynaea gen. nov. using orthogonal and non-orthogonal genome-based approaches.</title>
        <authorList>
            <person name="Bowman J.P."/>
        </authorList>
    </citation>
    <scope>NUCLEOTIDE SEQUENCE [LARGE SCALE GENOMIC DNA]</scope>
    <source>
        <strain evidence="16 17">JCM 31607</strain>
    </source>
</reference>
<evidence type="ECO:0000256" key="3">
    <source>
        <dbReference type="ARBA" id="ARBA00022448"/>
    </source>
</evidence>
<dbReference type="SUPFAM" id="SSF56935">
    <property type="entry name" value="Porins"/>
    <property type="match status" value="1"/>
</dbReference>
<evidence type="ECO:0000259" key="14">
    <source>
        <dbReference type="Pfam" id="PF00593"/>
    </source>
</evidence>
<dbReference type="RefSeq" id="WP_258855498.1">
    <property type="nucleotide sequence ID" value="NZ_JANUGV010000001.1"/>
</dbReference>
<evidence type="ECO:0000256" key="6">
    <source>
        <dbReference type="ARBA" id="ARBA00022729"/>
    </source>
</evidence>
<feature type="compositionally biased region" description="Basic and acidic residues" evidence="13">
    <location>
        <begin position="14"/>
        <end position="26"/>
    </location>
</feature>
<keyword evidence="10 11" id="KW-0998">Cell outer membrane</keyword>
<evidence type="ECO:0000256" key="12">
    <source>
        <dbReference type="RuleBase" id="RU003357"/>
    </source>
</evidence>
<comment type="caution">
    <text evidence="16">The sequence shown here is derived from an EMBL/GenBank/DDBJ whole genome shotgun (WGS) entry which is preliminary data.</text>
</comment>
<dbReference type="PROSITE" id="PS52016">
    <property type="entry name" value="TONB_DEPENDENT_REC_3"/>
    <property type="match status" value="1"/>
</dbReference>
<keyword evidence="8 11" id="KW-0472">Membrane</keyword>
<feature type="region of interest" description="Disordered" evidence="13">
    <location>
        <begin position="1"/>
        <end position="48"/>
    </location>
</feature>
<keyword evidence="6" id="KW-0732">Signal</keyword>
<organism evidence="16 17">
    <name type="scientific">Massilia solisilvae</name>
    <dbReference type="NCBI Taxonomy" id="1811225"/>
    <lineage>
        <taxon>Bacteria</taxon>
        <taxon>Pseudomonadati</taxon>
        <taxon>Pseudomonadota</taxon>
        <taxon>Betaproteobacteria</taxon>
        <taxon>Burkholderiales</taxon>
        <taxon>Oxalobacteraceae</taxon>
        <taxon>Telluria group</taxon>
        <taxon>Massilia</taxon>
    </lineage>
</organism>
<evidence type="ECO:0000256" key="11">
    <source>
        <dbReference type="PROSITE-ProRule" id="PRU01360"/>
    </source>
</evidence>
<dbReference type="InterPro" id="IPR036942">
    <property type="entry name" value="Beta-barrel_TonB_sf"/>
</dbReference>
<feature type="compositionally biased region" description="Polar residues" evidence="13">
    <location>
        <begin position="1"/>
        <end position="13"/>
    </location>
</feature>
<dbReference type="PANTHER" id="PTHR30069:SF29">
    <property type="entry name" value="HEMOGLOBIN AND HEMOGLOBIN-HAPTOGLOBIN-BINDING PROTEIN 1-RELATED"/>
    <property type="match status" value="1"/>
</dbReference>
<dbReference type="InterPro" id="IPR012910">
    <property type="entry name" value="Plug_dom"/>
</dbReference>
<evidence type="ECO:0000256" key="13">
    <source>
        <dbReference type="SAM" id="MobiDB-lite"/>
    </source>
</evidence>
<evidence type="ECO:0000256" key="7">
    <source>
        <dbReference type="ARBA" id="ARBA00023077"/>
    </source>
</evidence>
<dbReference type="Gene3D" id="2.170.130.10">
    <property type="entry name" value="TonB-dependent receptor, plug domain"/>
    <property type="match status" value="1"/>
</dbReference>
<keyword evidence="7 12" id="KW-0798">TonB box</keyword>
<protein>
    <submittedName>
        <fullName evidence="16">TonB-dependent receptor</fullName>
    </submittedName>
</protein>
<evidence type="ECO:0000256" key="8">
    <source>
        <dbReference type="ARBA" id="ARBA00023136"/>
    </source>
</evidence>
<dbReference type="Proteomes" id="UP001205861">
    <property type="component" value="Unassembled WGS sequence"/>
</dbReference>
<keyword evidence="5 11" id="KW-0812">Transmembrane</keyword>
<evidence type="ECO:0000256" key="9">
    <source>
        <dbReference type="ARBA" id="ARBA00023170"/>
    </source>
</evidence>
<sequence>MAQTTMPATTLSSEQKDDKEKAKEKPIQSVEVKGSASNYDPRRDDTASKTVLNHEELTKYGDSNVYEVLKRAPGVTVTGNVIRMRGLGAGYTQILVNGDRPPPGFSLDNLDPDQIERIEIMRAATAEYSMQAIAGTINIVLRKMVSKPQRDLRIGIMNSPQSKFETVGGTWAEKRGNASWFLNGSLFANRNQIDSTSADEFTLPSGDVRQLRESRFRGTGSSHGLALFPRLSWKFDNGDELNLQAGAQAFRSRWNSNWQTRNLVGSFPAPEWMEGNDHTPGSQRMLRGEINWIAKRAGGKLDVALSMERGRNENDSDTLRYTEGRALRLDRDWDTINRTSRYSLRGKFTRSLFDGHALVTGMDASVQTSDETRDRREQLADAPLVHFVEYFQPRITRLAGFVQDEWNVTKQWSVYLGTRWEGVQTDSEGTGLVATTSRNHVLSPVAQTLYKFPGASGRQLRLALTRTYKAPTTNELTARRFESATNTRFSPDSGGNPNLRPELATGIDLGYEHFWAPGALFSVNASRRAITDYIRTRLDLDASGRWVYQPVNDGTAQVRSLETELKLPLKLLTPALDGLDVRASASRNWSRVAAVPGPNNRLDAQTPLSATVGFDYRKGGLSFGSSLAYQKNGWVRISEAQSQRQQARRDLDAYLLWKLDARYQLRLSLANLLRVDNKSDRRYLDAEGLSRQTSFQPGVMRAGLSLEMKL</sequence>
<keyword evidence="3 11" id="KW-0813">Transport</keyword>
<feature type="domain" description="TonB-dependent receptor-like beta-barrel" evidence="14">
    <location>
        <begin position="235"/>
        <end position="672"/>
    </location>
</feature>
<evidence type="ECO:0000256" key="2">
    <source>
        <dbReference type="ARBA" id="ARBA00009810"/>
    </source>
</evidence>
<dbReference type="EMBL" id="JANUGV010000001">
    <property type="protein sequence ID" value="MCS0607801.1"/>
    <property type="molecule type" value="Genomic_DNA"/>
</dbReference>
<comment type="similarity">
    <text evidence="2 11 12">Belongs to the TonB-dependent receptor family.</text>
</comment>
<evidence type="ECO:0000256" key="1">
    <source>
        <dbReference type="ARBA" id="ARBA00004571"/>
    </source>
</evidence>
<keyword evidence="4 11" id="KW-1134">Transmembrane beta strand</keyword>
<evidence type="ECO:0000313" key="17">
    <source>
        <dbReference type="Proteomes" id="UP001205861"/>
    </source>
</evidence>
<dbReference type="InterPro" id="IPR039426">
    <property type="entry name" value="TonB-dep_rcpt-like"/>
</dbReference>
<keyword evidence="9 16" id="KW-0675">Receptor</keyword>
<dbReference type="PANTHER" id="PTHR30069">
    <property type="entry name" value="TONB-DEPENDENT OUTER MEMBRANE RECEPTOR"/>
    <property type="match status" value="1"/>
</dbReference>
<dbReference type="Pfam" id="PF07715">
    <property type="entry name" value="Plug"/>
    <property type="match status" value="1"/>
</dbReference>
<accession>A0ABT2BH92</accession>
<comment type="subcellular location">
    <subcellularLocation>
        <location evidence="1 11">Cell outer membrane</location>
        <topology evidence="1 11">Multi-pass membrane protein</topology>
    </subcellularLocation>
</comment>